<keyword evidence="3 8" id="KW-0641">Proline biosynthesis</keyword>
<dbReference type="FunFam" id="3.40.1160.10:FF:000018">
    <property type="entry name" value="Glutamate 5-kinase"/>
    <property type="match status" value="1"/>
</dbReference>
<evidence type="ECO:0000313" key="11">
    <source>
        <dbReference type="Proteomes" id="UP000317093"/>
    </source>
</evidence>
<evidence type="ECO:0000256" key="6">
    <source>
        <dbReference type="ARBA" id="ARBA00022777"/>
    </source>
</evidence>
<dbReference type="GO" id="GO:0005524">
    <property type="term" value="F:ATP binding"/>
    <property type="evidence" value="ECO:0007669"/>
    <property type="project" value="UniProtKB-KW"/>
</dbReference>
<dbReference type="CDD" id="cd21157">
    <property type="entry name" value="PUA_G5K"/>
    <property type="match status" value="1"/>
</dbReference>
<keyword evidence="4 8" id="KW-0808">Transferase</keyword>
<feature type="binding site" evidence="8">
    <location>
        <position position="154"/>
    </location>
    <ligand>
        <name>substrate</name>
    </ligand>
</feature>
<dbReference type="EC" id="2.7.2.11" evidence="8"/>
<dbReference type="UniPathway" id="UPA00098">
    <property type="reaction ID" value="UER00359"/>
</dbReference>
<sequence length="385" mass="41187">MPLAGKWIGMDLVRQEIVKSAKSIVVKVGSNVLTAEDGTLDRAHLAHLTEQIAEIKASGREVALVSSGSIAAGIGRLGLPKRPTSLPELQAAAAVGQAELIDAYEATLRPRGFHAAQVLLTADDFDDRGRYLNTRNTLLQLFRWNAIPIINENDTVSVEEIRFGDNDRLAAMVTNLLRAPLLIILSVVDGLYPTAEAAEQGGAPIDKIMQLDESIFAMAGTSTSGLGTGGMTTKLEAARLATSSGESVWIAGGRRPNVLRDMLNAEPIGTVIPARGGTLAARKRWIGHTVRPRGTFIVDEGAEMAVAQRGASLLSVGVVEIRGRFEKGDVVAIEGPSGRSFARGLTNYSSEEARKIVRMPSDRLAEPLSTARYDAVIHRDNLVIL</sequence>
<dbReference type="InterPro" id="IPR002478">
    <property type="entry name" value="PUA"/>
</dbReference>
<dbReference type="InterPro" id="IPR041739">
    <property type="entry name" value="G5K_ProB"/>
</dbReference>
<dbReference type="PIRSF" id="PIRSF000729">
    <property type="entry name" value="GK"/>
    <property type="match status" value="1"/>
</dbReference>
<dbReference type="AlphaFoldDB" id="A0A518B775"/>
<comment type="caution">
    <text evidence="8">Lacks conserved residue(s) required for the propagation of feature annotation.</text>
</comment>
<evidence type="ECO:0000256" key="2">
    <source>
        <dbReference type="ARBA" id="ARBA00022605"/>
    </source>
</evidence>
<dbReference type="PRINTS" id="PR00474">
    <property type="entry name" value="GLU5KINASE"/>
</dbReference>
<dbReference type="PROSITE" id="PS50890">
    <property type="entry name" value="PUA"/>
    <property type="match status" value="1"/>
</dbReference>
<comment type="pathway">
    <text evidence="8">Amino-acid biosynthesis; L-proline biosynthesis; L-glutamate 5-semialdehyde from L-glutamate: step 1/2.</text>
</comment>
<feature type="domain" description="PUA" evidence="9">
    <location>
        <begin position="294"/>
        <end position="369"/>
    </location>
</feature>
<dbReference type="CDD" id="cd04242">
    <property type="entry name" value="AAK_G5K_ProB"/>
    <property type="match status" value="1"/>
</dbReference>
<evidence type="ECO:0000256" key="8">
    <source>
        <dbReference type="HAMAP-Rule" id="MF_00456"/>
    </source>
</evidence>
<dbReference type="InterPro" id="IPR005715">
    <property type="entry name" value="Glu_5kinase/COase_Synthase"/>
</dbReference>
<comment type="subcellular location">
    <subcellularLocation>
        <location evidence="8">Cytoplasm</location>
    </subcellularLocation>
</comment>
<evidence type="ECO:0000313" key="10">
    <source>
        <dbReference type="EMBL" id="QDU62811.1"/>
    </source>
</evidence>
<evidence type="ECO:0000256" key="3">
    <source>
        <dbReference type="ARBA" id="ARBA00022650"/>
    </source>
</evidence>
<organism evidence="10 11">
    <name type="scientific">Kolteria novifilia</name>
    <dbReference type="NCBI Taxonomy" id="2527975"/>
    <lineage>
        <taxon>Bacteria</taxon>
        <taxon>Pseudomonadati</taxon>
        <taxon>Planctomycetota</taxon>
        <taxon>Planctomycetia</taxon>
        <taxon>Kolteriales</taxon>
        <taxon>Kolteriaceae</taxon>
        <taxon>Kolteria</taxon>
    </lineage>
</organism>
<accession>A0A518B775</accession>
<dbReference type="InterPro" id="IPR015947">
    <property type="entry name" value="PUA-like_sf"/>
</dbReference>
<dbReference type="InterPro" id="IPR036393">
    <property type="entry name" value="AceGlu_kinase-like_sf"/>
</dbReference>
<evidence type="ECO:0000256" key="5">
    <source>
        <dbReference type="ARBA" id="ARBA00022741"/>
    </source>
</evidence>
<evidence type="ECO:0000256" key="7">
    <source>
        <dbReference type="ARBA" id="ARBA00022840"/>
    </source>
</evidence>
<dbReference type="GO" id="GO:0003723">
    <property type="term" value="F:RNA binding"/>
    <property type="evidence" value="ECO:0007669"/>
    <property type="project" value="InterPro"/>
</dbReference>
<dbReference type="Gene3D" id="2.30.130.10">
    <property type="entry name" value="PUA domain"/>
    <property type="match status" value="1"/>
</dbReference>
<evidence type="ECO:0000259" key="9">
    <source>
        <dbReference type="SMART" id="SM00359"/>
    </source>
</evidence>
<feature type="binding site" evidence="8">
    <location>
        <position position="27"/>
    </location>
    <ligand>
        <name>ATP</name>
        <dbReference type="ChEBI" id="CHEBI:30616"/>
    </ligand>
</feature>
<dbReference type="InterPro" id="IPR001048">
    <property type="entry name" value="Asp/Glu/Uridylate_kinase"/>
</dbReference>
<keyword evidence="6 8" id="KW-0418">Kinase</keyword>
<keyword evidence="2 8" id="KW-0028">Amino-acid biosynthesis</keyword>
<evidence type="ECO:0000256" key="1">
    <source>
        <dbReference type="ARBA" id="ARBA00022490"/>
    </source>
</evidence>
<dbReference type="GO" id="GO:0005829">
    <property type="term" value="C:cytosol"/>
    <property type="evidence" value="ECO:0007669"/>
    <property type="project" value="TreeGrafter"/>
</dbReference>
<dbReference type="InterPro" id="IPR019797">
    <property type="entry name" value="Glutamate_5-kinase_CS"/>
</dbReference>
<dbReference type="HAMAP" id="MF_00456">
    <property type="entry name" value="ProB"/>
    <property type="match status" value="1"/>
</dbReference>
<dbReference type="PANTHER" id="PTHR43654">
    <property type="entry name" value="GLUTAMATE 5-KINASE"/>
    <property type="match status" value="1"/>
</dbReference>
<gene>
    <name evidence="8 10" type="primary">proB</name>
    <name evidence="10" type="ORF">Pan216_36820</name>
</gene>
<feature type="binding site" evidence="8">
    <location>
        <begin position="228"/>
        <end position="234"/>
    </location>
    <ligand>
        <name>ATP</name>
        <dbReference type="ChEBI" id="CHEBI:30616"/>
    </ligand>
</feature>
<dbReference type="NCBIfam" id="TIGR01027">
    <property type="entry name" value="proB"/>
    <property type="match status" value="1"/>
</dbReference>
<dbReference type="Proteomes" id="UP000317093">
    <property type="component" value="Chromosome"/>
</dbReference>
<dbReference type="SMART" id="SM00359">
    <property type="entry name" value="PUA"/>
    <property type="match status" value="1"/>
</dbReference>
<keyword evidence="1 8" id="KW-0963">Cytoplasm</keyword>
<name>A0A518B775_9BACT</name>
<comment type="function">
    <text evidence="8">Catalyzes the transfer of a phosphate group to glutamate to form L-glutamate 5-phosphate.</text>
</comment>
<keyword evidence="7 8" id="KW-0067">ATP-binding</keyword>
<dbReference type="EMBL" id="CP036279">
    <property type="protein sequence ID" value="QDU62811.1"/>
    <property type="molecule type" value="Genomic_DNA"/>
</dbReference>
<dbReference type="Pfam" id="PF00696">
    <property type="entry name" value="AA_kinase"/>
    <property type="match status" value="1"/>
</dbReference>
<dbReference type="InterPro" id="IPR036974">
    <property type="entry name" value="PUA_sf"/>
</dbReference>
<keyword evidence="5 8" id="KW-0547">Nucleotide-binding</keyword>
<dbReference type="InterPro" id="IPR001057">
    <property type="entry name" value="Glu/AcGlu_kinase"/>
</dbReference>
<dbReference type="PANTHER" id="PTHR43654:SF1">
    <property type="entry name" value="ISOPENTENYL PHOSPHATE KINASE"/>
    <property type="match status" value="1"/>
</dbReference>
<feature type="binding site" evidence="8">
    <location>
        <position position="166"/>
    </location>
    <ligand>
        <name>substrate</name>
    </ligand>
</feature>
<feature type="binding site" evidence="8">
    <location>
        <position position="67"/>
    </location>
    <ligand>
        <name>substrate</name>
    </ligand>
</feature>
<dbReference type="SUPFAM" id="SSF88697">
    <property type="entry name" value="PUA domain-like"/>
    <property type="match status" value="1"/>
</dbReference>
<dbReference type="SUPFAM" id="SSF53633">
    <property type="entry name" value="Carbamate kinase-like"/>
    <property type="match status" value="1"/>
</dbReference>
<dbReference type="GO" id="GO:0004349">
    <property type="term" value="F:glutamate 5-kinase activity"/>
    <property type="evidence" value="ECO:0007669"/>
    <property type="project" value="UniProtKB-UniRule"/>
</dbReference>
<reference evidence="10 11" key="1">
    <citation type="submission" date="2019-02" db="EMBL/GenBank/DDBJ databases">
        <title>Deep-cultivation of Planctomycetes and their phenomic and genomic characterization uncovers novel biology.</title>
        <authorList>
            <person name="Wiegand S."/>
            <person name="Jogler M."/>
            <person name="Boedeker C."/>
            <person name="Pinto D."/>
            <person name="Vollmers J."/>
            <person name="Rivas-Marin E."/>
            <person name="Kohn T."/>
            <person name="Peeters S.H."/>
            <person name="Heuer A."/>
            <person name="Rast P."/>
            <person name="Oberbeckmann S."/>
            <person name="Bunk B."/>
            <person name="Jeske O."/>
            <person name="Meyerdierks A."/>
            <person name="Storesund J.E."/>
            <person name="Kallscheuer N."/>
            <person name="Luecker S."/>
            <person name="Lage O.M."/>
            <person name="Pohl T."/>
            <person name="Merkel B.J."/>
            <person name="Hornburger P."/>
            <person name="Mueller R.-W."/>
            <person name="Bruemmer F."/>
            <person name="Labrenz M."/>
            <person name="Spormann A.M."/>
            <person name="Op den Camp H."/>
            <person name="Overmann J."/>
            <person name="Amann R."/>
            <person name="Jetten M.S.M."/>
            <person name="Mascher T."/>
            <person name="Medema M.H."/>
            <person name="Devos D.P."/>
            <person name="Kaster A.-K."/>
            <person name="Ovreas L."/>
            <person name="Rohde M."/>
            <person name="Galperin M.Y."/>
            <person name="Jogler C."/>
        </authorList>
    </citation>
    <scope>NUCLEOTIDE SEQUENCE [LARGE SCALE GENOMIC DNA]</scope>
    <source>
        <strain evidence="10 11">Pan216</strain>
    </source>
</reference>
<dbReference type="InterPro" id="IPR011529">
    <property type="entry name" value="Glu_5kinase"/>
</dbReference>
<dbReference type="KEGG" id="knv:Pan216_36820"/>
<comment type="catalytic activity">
    <reaction evidence="8">
        <text>L-glutamate + ATP = L-glutamyl 5-phosphate + ADP</text>
        <dbReference type="Rhea" id="RHEA:14877"/>
        <dbReference type="ChEBI" id="CHEBI:29985"/>
        <dbReference type="ChEBI" id="CHEBI:30616"/>
        <dbReference type="ChEBI" id="CHEBI:58274"/>
        <dbReference type="ChEBI" id="CHEBI:456216"/>
        <dbReference type="EC" id="2.7.2.11"/>
    </reaction>
</comment>
<dbReference type="PROSITE" id="PS00902">
    <property type="entry name" value="GLUTAMATE_5_KINASE"/>
    <property type="match status" value="1"/>
</dbReference>
<dbReference type="Pfam" id="PF01472">
    <property type="entry name" value="PUA"/>
    <property type="match status" value="1"/>
</dbReference>
<keyword evidence="11" id="KW-1185">Reference proteome</keyword>
<protein>
    <recommendedName>
        <fullName evidence="8">Glutamate 5-kinase</fullName>
        <ecNumber evidence="8">2.7.2.11</ecNumber>
    </recommendedName>
    <alternativeName>
        <fullName evidence="8">Gamma-glutamyl kinase</fullName>
        <shortName evidence="8">GK</shortName>
    </alternativeName>
</protein>
<evidence type="ECO:0000256" key="4">
    <source>
        <dbReference type="ARBA" id="ARBA00022679"/>
    </source>
</evidence>
<proteinExistence type="inferred from homology"/>
<dbReference type="GO" id="GO:0055129">
    <property type="term" value="P:L-proline biosynthetic process"/>
    <property type="evidence" value="ECO:0007669"/>
    <property type="project" value="UniProtKB-UniRule"/>
</dbReference>
<comment type="similarity">
    <text evidence="8">Belongs to the glutamate 5-kinase family.</text>
</comment>
<dbReference type="Gene3D" id="3.40.1160.10">
    <property type="entry name" value="Acetylglutamate kinase-like"/>
    <property type="match status" value="2"/>
</dbReference>